<sequence>MWKGVVRLVLIWFALGFATAEDAQCPIRKECMCEFSNDADGGEDMAATASSKSEILAAAAGAMSPLLVGGAALGIYKLVKKSSDSPGLDRQDSNVSDAPAYSSRKGSPAVPRQH</sequence>
<evidence type="ECO:0000256" key="1">
    <source>
        <dbReference type="SAM" id="MobiDB-lite"/>
    </source>
</evidence>
<organism evidence="3 4">
    <name type="scientific">Dreissena polymorpha</name>
    <name type="common">Zebra mussel</name>
    <name type="synonym">Mytilus polymorpha</name>
    <dbReference type="NCBI Taxonomy" id="45954"/>
    <lineage>
        <taxon>Eukaryota</taxon>
        <taxon>Metazoa</taxon>
        <taxon>Spiralia</taxon>
        <taxon>Lophotrochozoa</taxon>
        <taxon>Mollusca</taxon>
        <taxon>Bivalvia</taxon>
        <taxon>Autobranchia</taxon>
        <taxon>Heteroconchia</taxon>
        <taxon>Euheterodonta</taxon>
        <taxon>Imparidentia</taxon>
        <taxon>Neoheterodontei</taxon>
        <taxon>Myida</taxon>
        <taxon>Dreissenoidea</taxon>
        <taxon>Dreissenidae</taxon>
        <taxon>Dreissena</taxon>
    </lineage>
</organism>
<comment type="caution">
    <text evidence="3">The sequence shown here is derived from an EMBL/GenBank/DDBJ whole genome shotgun (WGS) entry which is preliminary data.</text>
</comment>
<reference evidence="3" key="1">
    <citation type="journal article" date="2019" name="bioRxiv">
        <title>The Genome of the Zebra Mussel, Dreissena polymorpha: A Resource for Invasive Species Research.</title>
        <authorList>
            <person name="McCartney M.A."/>
            <person name="Auch B."/>
            <person name="Kono T."/>
            <person name="Mallez S."/>
            <person name="Zhang Y."/>
            <person name="Obille A."/>
            <person name="Becker A."/>
            <person name="Abrahante J.E."/>
            <person name="Garbe J."/>
            <person name="Badalamenti J.P."/>
            <person name="Herman A."/>
            <person name="Mangelson H."/>
            <person name="Liachko I."/>
            <person name="Sullivan S."/>
            <person name="Sone E.D."/>
            <person name="Koren S."/>
            <person name="Silverstein K.A.T."/>
            <person name="Beckman K.B."/>
            <person name="Gohl D.M."/>
        </authorList>
    </citation>
    <scope>NUCLEOTIDE SEQUENCE</scope>
    <source>
        <strain evidence="3">Duluth1</strain>
        <tissue evidence="3">Whole animal</tissue>
    </source>
</reference>
<accession>A0A9D4R5E2</accession>
<feature type="region of interest" description="Disordered" evidence="1">
    <location>
        <begin position="82"/>
        <end position="114"/>
    </location>
</feature>
<evidence type="ECO:0000256" key="2">
    <source>
        <dbReference type="SAM" id="SignalP"/>
    </source>
</evidence>
<dbReference type="OrthoDB" id="6160877at2759"/>
<name>A0A9D4R5E2_DREPO</name>
<protein>
    <submittedName>
        <fullName evidence="3">Uncharacterized protein</fullName>
    </submittedName>
</protein>
<evidence type="ECO:0000313" key="3">
    <source>
        <dbReference type="EMBL" id="KAH3854552.1"/>
    </source>
</evidence>
<feature type="compositionally biased region" description="Basic and acidic residues" evidence="1">
    <location>
        <begin position="82"/>
        <end position="92"/>
    </location>
</feature>
<dbReference type="EMBL" id="JAIWYP010000003">
    <property type="protein sequence ID" value="KAH3854552.1"/>
    <property type="molecule type" value="Genomic_DNA"/>
</dbReference>
<feature type="signal peptide" evidence="2">
    <location>
        <begin position="1"/>
        <end position="20"/>
    </location>
</feature>
<feature type="chain" id="PRO_5038448110" evidence="2">
    <location>
        <begin position="21"/>
        <end position="114"/>
    </location>
</feature>
<reference evidence="3" key="2">
    <citation type="submission" date="2020-11" db="EMBL/GenBank/DDBJ databases">
        <authorList>
            <person name="McCartney M.A."/>
            <person name="Auch B."/>
            <person name="Kono T."/>
            <person name="Mallez S."/>
            <person name="Becker A."/>
            <person name="Gohl D.M."/>
            <person name="Silverstein K.A.T."/>
            <person name="Koren S."/>
            <person name="Bechman K.B."/>
            <person name="Herman A."/>
            <person name="Abrahante J.E."/>
            <person name="Garbe J."/>
        </authorList>
    </citation>
    <scope>NUCLEOTIDE SEQUENCE</scope>
    <source>
        <strain evidence="3">Duluth1</strain>
        <tissue evidence="3">Whole animal</tissue>
    </source>
</reference>
<dbReference type="AlphaFoldDB" id="A0A9D4R5E2"/>
<proteinExistence type="predicted"/>
<gene>
    <name evidence="3" type="ORF">DPMN_097095</name>
</gene>
<dbReference type="Proteomes" id="UP000828390">
    <property type="component" value="Unassembled WGS sequence"/>
</dbReference>
<evidence type="ECO:0000313" key="4">
    <source>
        <dbReference type="Proteomes" id="UP000828390"/>
    </source>
</evidence>
<keyword evidence="2" id="KW-0732">Signal</keyword>
<keyword evidence="4" id="KW-1185">Reference proteome</keyword>